<organism evidence="2 3">
    <name type="scientific">Halioxenophilus aromaticivorans</name>
    <dbReference type="NCBI Taxonomy" id="1306992"/>
    <lineage>
        <taxon>Bacteria</taxon>
        <taxon>Pseudomonadati</taxon>
        <taxon>Pseudomonadota</taxon>
        <taxon>Gammaproteobacteria</taxon>
        <taxon>Alteromonadales</taxon>
        <taxon>Alteromonadaceae</taxon>
        <taxon>Halioxenophilus</taxon>
    </lineage>
</organism>
<evidence type="ECO:0000313" key="3">
    <source>
        <dbReference type="Proteomes" id="UP001409585"/>
    </source>
</evidence>
<name>A0AAV3U1J5_9ALTE</name>
<accession>A0AAV3U1J5</accession>
<keyword evidence="3" id="KW-1185">Reference proteome</keyword>
<proteinExistence type="predicted"/>
<keyword evidence="1" id="KW-0732">Signal</keyword>
<sequence length="305" mass="32894">MNNITTAISALVLSALAALPSAVFAAGPSSGVVYSGDLQFNLGYGEEIAANEADQKLTAEGQTNLLNDGFKLVLPLDSMGTNTSTATLDPALMGAMGLSAEFVSADISQNFQPLAVGLSHTSLEANYLGDQFLSLKQWSPHLTGFIGENVSVRTDYTQSQKSLGGRPGRDANVDSLGANISWFINGAKAYFSLGAKYDTEDAVDPEHDFNANTIKLKLAKHFPFMTRSGIIKLGASYEQRLYKNGISELGEPREEGRTRYQAELELPLTQQLQLIVNAEFADHESNFAEAENTKYVTGAELNFSF</sequence>
<evidence type="ECO:0000256" key="1">
    <source>
        <dbReference type="SAM" id="SignalP"/>
    </source>
</evidence>
<comment type="caution">
    <text evidence="2">The sequence shown here is derived from an EMBL/GenBank/DDBJ whole genome shotgun (WGS) entry which is preliminary data.</text>
</comment>
<feature type="chain" id="PRO_5043696845" evidence="1">
    <location>
        <begin position="26"/>
        <end position="305"/>
    </location>
</feature>
<dbReference type="Proteomes" id="UP001409585">
    <property type="component" value="Unassembled WGS sequence"/>
</dbReference>
<feature type="signal peptide" evidence="1">
    <location>
        <begin position="1"/>
        <end position="25"/>
    </location>
</feature>
<dbReference type="AlphaFoldDB" id="A0AAV3U1J5"/>
<reference evidence="3" key="1">
    <citation type="journal article" date="2019" name="Int. J. Syst. Evol. Microbiol.">
        <title>The Global Catalogue of Microorganisms (GCM) 10K type strain sequencing project: providing services to taxonomists for standard genome sequencing and annotation.</title>
        <authorList>
            <consortium name="The Broad Institute Genomics Platform"/>
            <consortium name="The Broad Institute Genome Sequencing Center for Infectious Disease"/>
            <person name="Wu L."/>
            <person name="Ma J."/>
        </authorList>
    </citation>
    <scope>NUCLEOTIDE SEQUENCE [LARGE SCALE GENOMIC DNA]</scope>
    <source>
        <strain evidence="3">JCM 19134</strain>
    </source>
</reference>
<protein>
    <submittedName>
        <fullName evidence="2">Uncharacterized protein</fullName>
    </submittedName>
</protein>
<dbReference type="RefSeq" id="WP_345420600.1">
    <property type="nucleotide sequence ID" value="NZ_AP031496.1"/>
</dbReference>
<gene>
    <name evidence="2" type="ORF">GCM10025791_18570</name>
</gene>
<dbReference type="EMBL" id="BAABLX010000011">
    <property type="protein sequence ID" value="GAA4940538.1"/>
    <property type="molecule type" value="Genomic_DNA"/>
</dbReference>
<evidence type="ECO:0000313" key="2">
    <source>
        <dbReference type="EMBL" id="GAA4940538.1"/>
    </source>
</evidence>